<evidence type="ECO:0000313" key="2">
    <source>
        <dbReference type="Proteomes" id="UP001229421"/>
    </source>
</evidence>
<evidence type="ECO:0000313" key="1">
    <source>
        <dbReference type="EMBL" id="KAK1427679.1"/>
    </source>
</evidence>
<keyword evidence="2" id="KW-1185">Reference proteome</keyword>
<protein>
    <submittedName>
        <fullName evidence="1">Uncharacterized protein</fullName>
    </submittedName>
</protein>
<dbReference type="EMBL" id="JAUHHV010000004">
    <property type="protein sequence ID" value="KAK1427679.1"/>
    <property type="molecule type" value="Genomic_DNA"/>
</dbReference>
<sequence>MTNTRNQEVDKAIQDHTKAIADIQTTLATMIKQQEQILKTLNDKSSSGILGRRPDGGQQIGNRQMRVGKVEFPRFNGGDVEGDAIEWHRSFMKTRGATVAELSWDLAKKKKSISQDNRGHDSGLYFAKSSGTSSSNSIALYYGDMTYTTNSAQGTSVVGFIGSSSSPSQ</sequence>
<dbReference type="Proteomes" id="UP001229421">
    <property type="component" value="Unassembled WGS sequence"/>
</dbReference>
<dbReference type="AlphaFoldDB" id="A0AAD8KQS6"/>
<name>A0AAD8KQS6_TARER</name>
<gene>
    <name evidence="1" type="ORF">QVD17_16371</name>
</gene>
<proteinExistence type="predicted"/>
<comment type="caution">
    <text evidence="1">The sequence shown here is derived from an EMBL/GenBank/DDBJ whole genome shotgun (WGS) entry which is preliminary data.</text>
</comment>
<reference evidence="1" key="1">
    <citation type="journal article" date="2023" name="bioRxiv">
        <title>Improved chromosome-level genome assembly for marigold (Tagetes erecta).</title>
        <authorList>
            <person name="Jiang F."/>
            <person name="Yuan L."/>
            <person name="Wang S."/>
            <person name="Wang H."/>
            <person name="Xu D."/>
            <person name="Wang A."/>
            <person name="Fan W."/>
        </authorList>
    </citation>
    <scope>NUCLEOTIDE SEQUENCE</scope>
    <source>
        <strain evidence="1">WSJ</strain>
        <tissue evidence="1">Leaf</tissue>
    </source>
</reference>
<organism evidence="1 2">
    <name type="scientific">Tagetes erecta</name>
    <name type="common">African marigold</name>
    <dbReference type="NCBI Taxonomy" id="13708"/>
    <lineage>
        <taxon>Eukaryota</taxon>
        <taxon>Viridiplantae</taxon>
        <taxon>Streptophyta</taxon>
        <taxon>Embryophyta</taxon>
        <taxon>Tracheophyta</taxon>
        <taxon>Spermatophyta</taxon>
        <taxon>Magnoliopsida</taxon>
        <taxon>eudicotyledons</taxon>
        <taxon>Gunneridae</taxon>
        <taxon>Pentapetalae</taxon>
        <taxon>asterids</taxon>
        <taxon>campanulids</taxon>
        <taxon>Asterales</taxon>
        <taxon>Asteraceae</taxon>
        <taxon>Asteroideae</taxon>
        <taxon>Heliantheae alliance</taxon>
        <taxon>Tageteae</taxon>
        <taxon>Tagetes</taxon>
    </lineage>
</organism>
<accession>A0AAD8KQS6</accession>